<evidence type="ECO:0000259" key="6">
    <source>
        <dbReference type="SMART" id="SM00928"/>
    </source>
</evidence>
<evidence type="ECO:0000313" key="8">
    <source>
        <dbReference type="Proteomes" id="UP000321685"/>
    </source>
</evidence>
<dbReference type="EMBL" id="BJVJ01000125">
    <property type="protein sequence ID" value="GEL26942.1"/>
    <property type="molecule type" value="Genomic_DNA"/>
</dbReference>
<dbReference type="SMART" id="SM00928">
    <property type="entry name" value="NADH_4Fe-4S"/>
    <property type="match status" value="1"/>
</dbReference>
<dbReference type="GO" id="GO:0046872">
    <property type="term" value="F:metal ion binding"/>
    <property type="evidence" value="ECO:0007669"/>
    <property type="project" value="UniProtKB-KW"/>
</dbReference>
<evidence type="ECO:0000313" key="7">
    <source>
        <dbReference type="EMBL" id="GEL26942.1"/>
    </source>
</evidence>
<dbReference type="Pfam" id="PF10589">
    <property type="entry name" value="NADH_4Fe-4S"/>
    <property type="match status" value="1"/>
</dbReference>
<gene>
    <name evidence="7" type="ORF">PSU4_58960</name>
</gene>
<evidence type="ECO:0000256" key="3">
    <source>
        <dbReference type="ARBA" id="ARBA00022723"/>
    </source>
</evidence>
<dbReference type="OrthoDB" id="9805533at2"/>
<dbReference type="InterPro" id="IPR037225">
    <property type="entry name" value="Nuo51_FMN-bd_sf"/>
</dbReference>
<evidence type="ECO:0000256" key="5">
    <source>
        <dbReference type="ARBA" id="ARBA00023014"/>
    </source>
</evidence>
<reference evidence="7 8" key="1">
    <citation type="submission" date="2019-07" db="EMBL/GenBank/DDBJ databases">
        <title>Whole genome shotgun sequence of Pseudonocardia sulfidoxydans NBRC 16205.</title>
        <authorList>
            <person name="Hosoyama A."/>
            <person name="Uohara A."/>
            <person name="Ohji S."/>
            <person name="Ichikawa N."/>
        </authorList>
    </citation>
    <scope>NUCLEOTIDE SEQUENCE [LARGE SCALE GENOMIC DNA]</scope>
    <source>
        <strain evidence="7 8">NBRC 16205</strain>
    </source>
</reference>
<dbReference type="Proteomes" id="UP000321685">
    <property type="component" value="Unassembled WGS sequence"/>
</dbReference>
<dbReference type="PANTHER" id="PTHR43578">
    <property type="entry name" value="NADH-QUINONE OXIDOREDUCTASE SUBUNIT F"/>
    <property type="match status" value="1"/>
</dbReference>
<sequence length="439" mass="46722">MKTIEARPTTRAVRLRRWPAGTGDSLLRERPESLADYRASWRPDIGFPALEQLADLCDRVGLRGRGGAGFPLATKLRAVGMRARAAGVAPVVVANGDEGEPASAKDRYLLRYRPHLVLDGLTIAAHALEAQRAVVYLADDELAAAVRGRLGGLDGPVPNVVLAPGRYVAGEETAAVRMISEGVPKPTAKPPRPHERGVDGRPTLVANVETLAHLARAVRLGPDVIAAAGTTDEPGVTLLTVVPDVGEACLVEVPFGVRLSELLRFLGVGTEPAPAAVLTGGFFGGFLPRSRWDVPIGHTSMRAADAALGCGSILVIRDGCPVDVAHELLDYFAEENARQCGVCINGTRAMADALGRVAAHQAEVEDPDRLRRWSETLPGRGDCALLDAACRIVSTLFAHTDGALQRHLDQPCATCARGHERRPRTRFAVGLARPSEGER</sequence>
<dbReference type="GO" id="GO:0051539">
    <property type="term" value="F:4 iron, 4 sulfur cluster binding"/>
    <property type="evidence" value="ECO:0007669"/>
    <property type="project" value="UniProtKB-KW"/>
</dbReference>
<dbReference type="SUPFAM" id="SSF142984">
    <property type="entry name" value="Nqo1 middle domain-like"/>
    <property type="match status" value="1"/>
</dbReference>
<protein>
    <submittedName>
        <fullName evidence="7">NADH dehydrogenase</fullName>
    </submittedName>
</protein>
<keyword evidence="5" id="KW-0411">Iron-sulfur</keyword>
<evidence type="ECO:0000256" key="4">
    <source>
        <dbReference type="ARBA" id="ARBA00023004"/>
    </source>
</evidence>
<keyword evidence="8" id="KW-1185">Reference proteome</keyword>
<keyword evidence="2" id="KW-0004">4Fe-4S</keyword>
<feature type="domain" description="NADH-ubiquinone oxidoreductase 51kDa subunit iron-sulphur binding" evidence="6">
    <location>
        <begin position="322"/>
        <end position="367"/>
    </location>
</feature>
<dbReference type="RefSeq" id="WP_147115785.1">
    <property type="nucleotide sequence ID" value="NZ_BJVJ01000125.1"/>
</dbReference>
<evidence type="ECO:0000256" key="1">
    <source>
        <dbReference type="ARBA" id="ARBA00007523"/>
    </source>
</evidence>
<dbReference type="InterPro" id="IPR037207">
    <property type="entry name" value="Nuop51_4Fe4S-bd_sf"/>
</dbReference>
<keyword evidence="3" id="KW-0479">Metal-binding</keyword>
<proteinExistence type="inferred from homology"/>
<accession>A0A511DQ22</accession>
<dbReference type="SUPFAM" id="SSF140490">
    <property type="entry name" value="Nqo1C-terminal domain-like"/>
    <property type="match status" value="1"/>
</dbReference>
<dbReference type="PANTHER" id="PTHR43578:SF3">
    <property type="entry name" value="NADH-QUINONE OXIDOREDUCTASE SUBUNIT F"/>
    <property type="match status" value="1"/>
</dbReference>
<organism evidence="7 8">
    <name type="scientific">Pseudonocardia sulfidoxydans NBRC 16205</name>
    <dbReference type="NCBI Taxonomy" id="1223511"/>
    <lineage>
        <taxon>Bacteria</taxon>
        <taxon>Bacillati</taxon>
        <taxon>Actinomycetota</taxon>
        <taxon>Actinomycetes</taxon>
        <taxon>Pseudonocardiales</taxon>
        <taxon>Pseudonocardiaceae</taxon>
        <taxon>Pseudonocardia</taxon>
    </lineage>
</organism>
<dbReference type="AlphaFoldDB" id="A0A511DQ22"/>
<comment type="similarity">
    <text evidence="1">Belongs to the complex I 51 kDa subunit family.</text>
</comment>
<dbReference type="Gene3D" id="3.40.50.11540">
    <property type="entry name" value="NADH-ubiquinone oxidoreductase 51kDa subunit"/>
    <property type="match status" value="1"/>
</dbReference>
<keyword evidence="4" id="KW-0408">Iron</keyword>
<dbReference type="Gene3D" id="3.10.20.600">
    <property type="match status" value="1"/>
</dbReference>
<dbReference type="Gene3D" id="1.20.1440.230">
    <property type="entry name" value="NADH-ubiquinone oxidoreductase 51kDa subunit, iron-sulphur binding domain"/>
    <property type="match status" value="1"/>
</dbReference>
<comment type="caution">
    <text evidence="7">The sequence shown here is derived from an EMBL/GenBank/DDBJ whole genome shotgun (WGS) entry which is preliminary data.</text>
</comment>
<dbReference type="SUPFAM" id="SSF142019">
    <property type="entry name" value="Nqo1 FMN-binding domain-like"/>
    <property type="match status" value="1"/>
</dbReference>
<dbReference type="InterPro" id="IPR011538">
    <property type="entry name" value="Nuo51_FMN-bd"/>
</dbReference>
<name>A0A511DQ22_9PSEU</name>
<evidence type="ECO:0000256" key="2">
    <source>
        <dbReference type="ARBA" id="ARBA00022485"/>
    </source>
</evidence>
<dbReference type="InterPro" id="IPR019575">
    <property type="entry name" value="Nuop51_4Fe4S-bd"/>
</dbReference>
<dbReference type="Pfam" id="PF01512">
    <property type="entry name" value="Complex1_51K"/>
    <property type="match status" value="1"/>
</dbReference>